<name>A0A6H1UGZ5_9GAMM</name>
<dbReference type="EMBL" id="CP051180">
    <property type="protein sequence ID" value="QIZ77486.1"/>
    <property type="molecule type" value="Genomic_DNA"/>
</dbReference>
<dbReference type="Proteomes" id="UP000501602">
    <property type="component" value="Chromosome"/>
</dbReference>
<evidence type="ECO:0000313" key="2">
    <source>
        <dbReference type="Proteomes" id="UP000501602"/>
    </source>
</evidence>
<reference evidence="1 2" key="1">
    <citation type="submission" date="2020-04" db="EMBL/GenBank/DDBJ databases">
        <title>Ferrimonas sp. S7 isolated from sea water.</title>
        <authorList>
            <person name="Bae S.S."/>
            <person name="Baek K."/>
        </authorList>
    </citation>
    <scope>NUCLEOTIDE SEQUENCE [LARGE SCALE GENOMIC DNA]</scope>
    <source>
        <strain evidence="1 2">S7</strain>
    </source>
</reference>
<sequence length="104" mass="12126">MAQLVVKRDSMFVDRNRKYKVFDGKKNKIGEVRDGETLSFDLSPGEHEIFFKLDWMRSNKLQVKVKRDDKLTIHTGCNLTGAKAMLTPIMVYFAPHKYLYAKQV</sequence>
<dbReference type="RefSeq" id="WP_168660746.1">
    <property type="nucleotide sequence ID" value="NZ_CP051180.1"/>
</dbReference>
<organism evidence="1 2">
    <name type="scientific">Ferrimonas lipolytica</name>
    <dbReference type="NCBI Taxonomy" id="2724191"/>
    <lineage>
        <taxon>Bacteria</taxon>
        <taxon>Pseudomonadati</taxon>
        <taxon>Pseudomonadota</taxon>
        <taxon>Gammaproteobacteria</taxon>
        <taxon>Alteromonadales</taxon>
        <taxon>Ferrimonadaceae</taxon>
        <taxon>Ferrimonas</taxon>
    </lineage>
</organism>
<keyword evidence="2" id="KW-1185">Reference proteome</keyword>
<accession>A0A6H1UGZ5</accession>
<protein>
    <submittedName>
        <fullName evidence="1">Uncharacterized protein</fullName>
    </submittedName>
</protein>
<proteinExistence type="predicted"/>
<evidence type="ECO:0000313" key="1">
    <source>
        <dbReference type="EMBL" id="QIZ77486.1"/>
    </source>
</evidence>
<dbReference type="AlphaFoldDB" id="A0A6H1UGZ5"/>
<dbReference type="KEGG" id="fes:HER31_11665"/>
<gene>
    <name evidence="1" type="ORF">HER31_11665</name>
</gene>